<dbReference type="InParanoid" id="A8N992"/>
<dbReference type="Proteomes" id="UP000001861">
    <property type="component" value="Unassembled WGS sequence"/>
</dbReference>
<dbReference type="AlphaFoldDB" id="A8N992"/>
<dbReference type="VEuPathDB" id="FungiDB:CC1G_00967"/>
<proteinExistence type="predicted"/>
<protein>
    <submittedName>
        <fullName evidence="2">Uncharacterized protein</fullName>
    </submittedName>
</protein>
<keyword evidence="3" id="KW-1185">Reference proteome</keyword>
<dbReference type="GeneID" id="6007892"/>
<dbReference type="OrthoDB" id="3269405at2759"/>
<evidence type="ECO:0000313" key="3">
    <source>
        <dbReference type="Proteomes" id="UP000001861"/>
    </source>
</evidence>
<feature type="region of interest" description="Disordered" evidence="1">
    <location>
        <begin position="131"/>
        <end position="173"/>
    </location>
</feature>
<reference evidence="2 3" key="1">
    <citation type="journal article" date="2010" name="Proc. Natl. Acad. Sci. U.S.A.">
        <title>Insights into evolution of multicellular fungi from the assembled chromosomes of the mushroom Coprinopsis cinerea (Coprinus cinereus).</title>
        <authorList>
            <person name="Stajich J.E."/>
            <person name="Wilke S.K."/>
            <person name="Ahren D."/>
            <person name="Au C.H."/>
            <person name="Birren B.W."/>
            <person name="Borodovsky M."/>
            <person name="Burns C."/>
            <person name="Canback B."/>
            <person name="Casselton L.A."/>
            <person name="Cheng C.K."/>
            <person name="Deng J."/>
            <person name="Dietrich F.S."/>
            <person name="Fargo D.C."/>
            <person name="Farman M.L."/>
            <person name="Gathman A.C."/>
            <person name="Goldberg J."/>
            <person name="Guigo R."/>
            <person name="Hoegger P.J."/>
            <person name="Hooker J.B."/>
            <person name="Huggins A."/>
            <person name="James T.Y."/>
            <person name="Kamada T."/>
            <person name="Kilaru S."/>
            <person name="Kodira C."/>
            <person name="Kues U."/>
            <person name="Kupfer D."/>
            <person name="Kwan H.S."/>
            <person name="Lomsadze A."/>
            <person name="Li W."/>
            <person name="Lilly W.W."/>
            <person name="Ma L.J."/>
            <person name="Mackey A.J."/>
            <person name="Manning G."/>
            <person name="Martin F."/>
            <person name="Muraguchi H."/>
            <person name="Natvig D.O."/>
            <person name="Palmerini H."/>
            <person name="Ramesh M.A."/>
            <person name="Rehmeyer C.J."/>
            <person name="Roe B.A."/>
            <person name="Shenoy N."/>
            <person name="Stanke M."/>
            <person name="Ter-Hovhannisyan V."/>
            <person name="Tunlid A."/>
            <person name="Velagapudi R."/>
            <person name="Vision T.J."/>
            <person name="Zeng Q."/>
            <person name="Zolan M.E."/>
            <person name="Pukkila P.J."/>
        </authorList>
    </citation>
    <scope>NUCLEOTIDE SEQUENCE [LARGE SCALE GENOMIC DNA]</scope>
    <source>
        <strain evidence="3">Okayama-7 / 130 / ATCC MYA-4618 / FGSC 9003</strain>
    </source>
</reference>
<evidence type="ECO:0000256" key="1">
    <source>
        <dbReference type="SAM" id="MobiDB-lite"/>
    </source>
</evidence>
<dbReference type="EMBL" id="AACS02000007">
    <property type="protein sequence ID" value="EAU90583.2"/>
    <property type="molecule type" value="Genomic_DNA"/>
</dbReference>
<gene>
    <name evidence="2" type="ORF">CC1G_00967</name>
</gene>
<dbReference type="eggNOG" id="ENOG502SPSJ">
    <property type="taxonomic scope" value="Eukaryota"/>
</dbReference>
<dbReference type="STRING" id="240176.A8N992"/>
<feature type="compositionally biased region" description="Polar residues" evidence="1">
    <location>
        <begin position="143"/>
        <end position="158"/>
    </location>
</feature>
<name>A8N992_COPC7</name>
<dbReference type="HOGENOM" id="CLU_055137_0_0_1"/>
<feature type="region of interest" description="Disordered" evidence="1">
    <location>
        <begin position="1"/>
        <end position="21"/>
    </location>
</feature>
<accession>A8N992</accession>
<comment type="caution">
    <text evidence="2">The sequence shown here is derived from an EMBL/GenBank/DDBJ whole genome shotgun (WGS) entry which is preliminary data.</text>
</comment>
<dbReference type="RefSeq" id="XP_001831420.2">
    <property type="nucleotide sequence ID" value="XM_001831368.2"/>
</dbReference>
<dbReference type="KEGG" id="cci:CC1G_00967"/>
<organism evidence="2 3">
    <name type="scientific">Coprinopsis cinerea (strain Okayama-7 / 130 / ATCC MYA-4618 / FGSC 9003)</name>
    <name type="common">Inky cap fungus</name>
    <name type="synonym">Hormographiella aspergillata</name>
    <dbReference type="NCBI Taxonomy" id="240176"/>
    <lineage>
        <taxon>Eukaryota</taxon>
        <taxon>Fungi</taxon>
        <taxon>Dikarya</taxon>
        <taxon>Basidiomycota</taxon>
        <taxon>Agaricomycotina</taxon>
        <taxon>Agaricomycetes</taxon>
        <taxon>Agaricomycetidae</taxon>
        <taxon>Agaricales</taxon>
        <taxon>Agaricineae</taxon>
        <taxon>Psathyrellaceae</taxon>
        <taxon>Coprinopsis</taxon>
    </lineage>
</organism>
<evidence type="ECO:0000313" key="2">
    <source>
        <dbReference type="EMBL" id="EAU90583.2"/>
    </source>
</evidence>
<sequence>MSLQIRNHITKPSNKSPPVPNNFCTFTPSHTPQQEMWNSYPNDQGMPMDTYPSSSIPGYFDHQTWSVPQASYSIQNDHQGLSTTSGSYTDFGVANQLPVLTSPLPFEPSAPVPSHPSPPIESLVLFSAPHTPSSAGTLATPPTGASTLPSGSPRNAQQALHRDLSPTSRAQSSVRAAYRQQYNLFVRARNLPSETSTGQFIPQAIYKPHTNSDRKRYVEDATLSDPLYFEMENPSEFGISLYDALHSKTKRLVSRDMPVFEGRGPSVSIRLEWPGYRQWTRQIPTKDFRSPPGPITMAKLAKNVAKCVLRFIDENKDRPLEDGADIRWKVGLRPHEIKLEDVVLVSLHHVSLGSWQPQLRLRRPKPLYARC</sequence>